<name>E0RT04_WINT6</name>
<dbReference type="AlphaFoldDB" id="E0RT04"/>
<dbReference type="HOGENOM" id="CLU_046519_3_1_12"/>
<dbReference type="InterPro" id="IPR036520">
    <property type="entry name" value="UPF0759_sf"/>
</dbReference>
<dbReference type="Proteomes" id="UP000001296">
    <property type="component" value="Chromosome"/>
</dbReference>
<sequence>MEGVYVGTSGWTYRHWAGLFYPEDLPSSQLLEFYSRHFRTVEINSSFYHLPREKTCRNWAGRVPEGFLFSMKASRVITHLRKLGDVEEEIERFLSRAALLGDRLGVLLFQLPPSLHKDLDRLERFFRLLPRGFRYAVEVRHDSWFDRDVYDLFSAYGVSFCIFHFHPLHAPWVVTAPTVYVRLHGALGRYRGSYSDEYLAELAEKMAAWRGEGREVFCYFDNDAEGHALHDAARLMGFLHGLLGDASP</sequence>
<evidence type="ECO:0008006" key="3">
    <source>
        <dbReference type="Google" id="ProtNLM"/>
    </source>
</evidence>
<organism evidence="1 2">
    <name type="scientific">Winmispira thermophila (strain ATCC 49972 / DSM 6192 / RI 19.B1)</name>
    <name type="common">Spirochaeta thermophila</name>
    <dbReference type="NCBI Taxonomy" id="665571"/>
    <lineage>
        <taxon>Bacteria</taxon>
        <taxon>Pseudomonadati</taxon>
        <taxon>Spirochaetota</taxon>
        <taxon>Spirochaetia</taxon>
        <taxon>Winmispirales</taxon>
        <taxon>Winmispiraceae</taxon>
        <taxon>Winmispira</taxon>
    </lineage>
</organism>
<dbReference type="PANTHER" id="PTHR30348">
    <property type="entry name" value="UNCHARACTERIZED PROTEIN YECE"/>
    <property type="match status" value="1"/>
</dbReference>
<accession>E0RT04</accession>
<reference key="1">
    <citation type="submission" date="2009-08" db="EMBL/GenBank/DDBJ databases">
        <title>The genome sequence of Spirochaeta thermophila DSM6192.</title>
        <authorList>
            <person name="Angelov A."/>
            <person name="Mientus M."/>
            <person name="Wittenberg S."/>
            <person name="Lehmann R."/>
            <person name="Liesegang H."/>
            <person name="Daniel R."/>
            <person name="Liebl W."/>
        </authorList>
    </citation>
    <scope>NUCLEOTIDE SEQUENCE</scope>
    <source>
        <strain>DSM 6192</strain>
    </source>
</reference>
<protein>
    <recommendedName>
        <fullName evidence="3">DUF72 domain-containing protein</fullName>
    </recommendedName>
</protein>
<dbReference type="InterPro" id="IPR002763">
    <property type="entry name" value="DUF72"/>
</dbReference>
<reference evidence="1 2" key="2">
    <citation type="journal article" date="2010" name="J. Bacteriol.">
        <title>Genome sequence of the polysaccharide-degrading, thermophilic anaerobe Spirochaeta thermophila DSM 6192.</title>
        <authorList>
            <person name="Angelov A."/>
            <person name="Liebl S."/>
            <person name="Ballschmiter M."/>
            <person name="Bomeke M."/>
            <person name="Lehmann R."/>
            <person name="Liesegang H."/>
            <person name="Daniel R."/>
            <person name="Liebl W."/>
        </authorList>
    </citation>
    <scope>NUCLEOTIDE SEQUENCE [LARGE SCALE GENOMIC DNA]</scope>
    <source>
        <strain evidence="2">ATCC 49972 / DSM 6192 / RI 19.B1</strain>
    </source>
</reference>
<dbReference type="KEGG" id="sta:STHERM_c12000"/>
<evidence type="ECO:0000313" key="2">
    <source>
        <dbReference type="Proteomes" id="UP000001296"/>
    </source>
</evidence>
<gene>
    <name evidence="1" type="ordered locus">STHERM_c12000</name>
</gene>
<dbReference type="Pfam" id="PF01904">
    <property type="entry name" value="DUF72"/>
    <property type="match status" value="1"/>
</dbReference>
<dbReference type="eggNOG" id="COG1801">
    <property type="taxonomic scope" value="Bacteria"/>
</dbReference>
<dbReference type="RefSeq" id="WP_013313982.1">
    <property type="nucleotide sequence ID" value="NC_014484.1"/>
</dbReference>
<dbReference type="PANTHER" id="PTHR30348:SF4">
    <property type="entry name" value="DUF72 DOMAIN-CONTAINING PROTEIN"/>
    <property type="match status" value="1"/>
</dbReference>
<dbReference type="EMBL" id="CP001698">
    <property type="protein sequence ID" value="ADN02141.1"/>
    <property type="molecule type" value="Genomic_DNA"/>
</dbReference>
<dbReference type="Gene3D" id="3.20.20.410">
    <property type="entry name" value="Protein of unknown function UPF0759"/>
    <property type="match status" value="1"/>
</dbReference>
<proteinExistence type="predicted"/>
<dbReference type="SUPFAM" id="SSF117396">
    <property type="entry name" value="TM1631-like"/>
    <property type="match status" value="1"/>
</dbReference>
<dbReference type="PaxDb" id="665571-STHERM_c12000"/>
<evidence type="ECO:0000313" key="1">
    <source>
        <dbReference type="EMBL" id="ADN02141.1"/>
    </source>
</evidence>